<protein>
    <submittedName>
        <fullName evidence="7">Sal-like protein 4</fullName>
    </submittedName>
</protein>
<keyword evidence="8" id="KW-1185">Reference proteome</keyword>
<dbReference type="PANTHER" id="PTHR24409:SF295">
    <property type="entry name" value="AZ2-RELATED"/>
    <property type="match status" value="1"/>
</dbReference>
<dbReference type="AlphaFoldDB" id="A0A226D3Q7"/>
<proteinExistence type="predicted"/>
<dbReference type="InterPro" id="IPR013087">
    <property type="entry name" value="Znf_C2H2_type"/>
</dbReference>
<dbReference type="InterPro" id="IPR036236">
    <property type="entry name" value="Znf_C2H2_sf"/>
</dbReference>
<evidence type="ECO:0000256" key="3">
    <source>
        <dbReference type="ARBA" id="ARBA00022771"/>
    </source>
</evidence>
<dbReference type="EMBL" id="LNIX01000037">
    <property type="protein sequence ID" value="OXA39813.1"/>
    <property type="molecule type" value="Genomic_DNA"/>
</dbReference>
<gene>
    <name evidence="7" type="ORF">Fcan01_25589</name>
</gene>
<feature type="domain" description="C2H2-type" evidence="6">
    <location>
        <begin position="60"/>
        <end position="87"/>
    </location>
</feature>
<dbReference type="GO" id="GO:0000981">
    <property type="term" value="F:DNA-binding transcription factor activity, RNA polymerase II-specific"/>
    <property type="evidence" value="ECO:0007669"/>
    <property type="project" value="TreeGrafter"/>
</dbReference>
<dbReference type="Gene3D" id="3.30.160.60">
    <property type="entry name" value="Classic Zinc Finger"/>
    <property type="match status" value="2"/>
</dbReference>
<reference evidence="7 8" key="1">
    <citation type="submission" date="2015-12" db="EMBL/GenBank/DDBJ databases">
        <title>The genome of Folsomia candida.</title>
        <authorList>
            <person name="Faddeeva A."/>
            <person name="Derks M.F."/>
            <person name="Anvar Y."/>
            <person name="Smit S."/>
            <person name="Van Straalen N."/>
            <person name="Roelofs D."/>
        </authorList>
    </citation>
    <scope>NUCLEOTIDE SEQUENCE [LARGE SCALE GENOMIC DNA]</scope>
    <source>
        <strain evidence="7 8">VU population</strain>
        <tissue evidence="7">Whole body</tissue>
    </source>
</reference>
<keyword evidence="1" id="KW-0479">Metal-binding</keyword>
<evidence type="ECO:0000313" key="8">
    <source>
        <dbReference type="Proteomes" id="UP000198287"/>
    </source>
</evidence>
<evidence type="ECO:0000259" key="6">
    <source>
        <dbReference type="PROSITE" id="PS50157"/>
    </source>
</evidence>
<dbReference type="SUPFAM" id="SSF57667">
    <property type="entry name" value="beta-beta-alpha zinc fingers"/>
    <property type="match status" value="1"/>
</dbReference>
<evidence type="ECO:0000313" key="7">
    <source>
        <dbReference type="EMBL" id="OXA39813.1"/>
    </source>
</evidence>
<keyword evidence="2" id="KW-0677">Repeat</keyword>
<dbReference type="Pfam" id="PF13894">
    <property type="entry name" value="zf-C2H2_4"/>
    <property type="match status" value="1"/>
</dbReference>
<dbReference type="PROSITE" id="PS50157">
    <property type="entry name" value="ZINC_FINGER_C2H2_2"/>
    <property type="match status" value="2"/>
</dbReference>
<dbReference type="GO" id="GO:0005634">
    <property type="term" value="C:nucleus"/>
    <property type="evidence" value="ECO:0007669"/>
    <property type="project" value="TreeGrafter"/>
</dbReference>
<sequence length="233" mass="26858">MSVLNSGSLYSVLEFYSPTNIGEINDEKCDLFHDDGDDDDAFCIVPSTQNKRSRGRPKSTKKKLCDVRFLRPGKLKDHMRSHSKERPFRCLQCEKGFKSKKNLDTHVTRVHTEGYVVPTPHKCPHCDKGFQYPFILEGHIRQVPRSIWFEPNLTFIAPQETRSLSARRLFPRICANFTFIDLKTRSDSVLTQAEIVKISTPQIMQSTQRMGYIRKPGIGISEWSLILTYCVMI</sequence>
<dbReference type="PANTHER" id="PTHR24409">
    <property type="entry name" value="ZINC FINGER PROTEIN 142"/>
    <property type="match status" value="1"/>
</dbReference>
<dbReference type="Proteomes" id="UP000198287">
    <property type="component" value="Unassembled WGS sequence"/>
</dbReference>
<dbReference type="GO" id="GO:0008270">
    <property type="term" value="F:zinc ion binding"/>
    <property type="evidence" value="ECO:0007669"/>
    <property type="project" value="UniProtKB-KW"/>
</dbReference>
<dbReference type="GO" id="GO:0000977">
    <property type="term" value="F:RNA polymerase II transcription regulatory region sequence-specific DNA binding"/>
    <property type="evidence" value="ECO:0007669"/>
    <property type="project" value="TreeGrafter"/>
</dbReference>
<name>A0A226D3Q7_FOLCA</name>
<evidence type="ECO:0000256" key="5">
    <source>
        <dbReference type="PROSITE-ProRule" id="PRU00042"/>
    </source>
</evidence>
<dbReference type="SMART" id="SM00355">
    <property type="entry name" value="ZnF_C2H2"/>
    <property type="match status" value="3"/>
</dbReference>
<dbReference type="PROSITE" id="PS00028">
    <property type="entry name" value="ZINC_FINGER_C2H2_1"/>
    <property type="match status" value="1"/>
</dbReference>
<keyword evidence="3 5" id="KW-0863">Zinc-finger</keyword>
<organism evidence="7 8">
    <name type="scientific">Folsomia candida</name>
    <name type="common">Springtail</name>
    <dbReference type="NCBI Taxonomy" id="158441"/>
    <lineage>
        <taxon>Eukaryota</taxon>
        <taxon>Metazoa</taxon>
        <taxon>Ecdysozoa</taxon>
        <taxon>Arthropoda</taxon>
        <taxon>Hexapoda</taxon>
        <taxon>Collembola</taxon>
        <taxon>Entomobryomorpha</taxon>
        <taxon>Isotomoidea</taxon>
        <taxon>Isotomidae</taxon>
        <taxon>Proisotominae</taxon>
        <taxon>Folsomia</taxon>
    </lineage>
</organism>
<dbReference type="FunFam" id="3.30.160.60:FF:000414">
    <property type="entry name" value="Zinc finger protein 398"/>
    <property type="match status" value="1"/>
</dbReference>
<evidence type="ECO:0000256" key="4">
    <source>
        <dbReference type="ARBA" id="ARBA00022833"/>
    </source>
</evidence>
<accession>A0A226D3Q7</accession>
<evidence type="ECO:0000256" key="1">
    <source>
        <dbReference type="ARBA" id="ARBA00022723"/>
    </source>
</evidence>
<evidence type="ECO:0000256" key="2">
    <source>
        <dbReference type="ARBA" id="ARBA00022737"/>
    </source>
</evidence>
<keyword evidence="4" id="KW-0862">Zinc</keyword>
<feature type="domain" description="C2H2-type" evidence="6">
    <location>
        <begin position="88"/>
        <end position="112"/>
    </location>
</feature>
<comment type="caution">
    <text evidence="7">The sequence shown here is derived from an EMBL/GenBank/DDBJ whole genome shotgun (WGS) entry which is preliminary data.</text>
</comment>